<evidence type="ECO:0000313" key="3">
    <source>
        <dbReference type="EMBL" id="TVW25714.1"/>
    </source>
</evidence>
<reference evidence="2 6" key="2">
    <citation type="submission" date="2015-03" db="EMBL/GenBank/DDBJ databases">
        <authorList>
            <person name="Murphy D."/>
        </authorList>
    </citation>
    <scope>NUCLEOTIDE SEQUENCE [LARGE SCALE GENOMIC DNA]</scope>
    <source>
        <strain evidence="2 6">SMRU1708</strain>
    </source>
</reference>
<evidence type="ECO:0000313" key="8">
    <source>
        <dbReference type="Proteomes" id="UP000318940"/>
    </source>
</evidence>
<sequence>METLKEIGNKQFNDLQKKHGTRELKDKITSLEQEITRLSWFAYEHELLSEPLLEWILDGKVKISEIPRAVRMSSYGDELYIYAWRYAEAKQDAFYGMRILTLLQEDITYCAIADSISQTEYVYRLEQWIKYMDRGKMVFKGDENFERYFQEQKTANRSLFDTEGVGI</sequence>
<dbReference type="Proteomes" id="UP000046095">
    <property type="component" value="Unassembled WGS sequence"/>
</dbReference>
<dbReference type="Proteomes" id="UP000045541">
    <property type="component" value="Unassembled WGS sequence"/>
</dbReference>
<dbReference type="EMBL" id="CMWB01000060">
    <property type="protein sequence ID" value="CKJ33051.1"/>
    <property type="molecule type" value="Genomic_DNA"/>
</dbReference>
<evidence type="ECO:0000313" key="4">
    <source>
        <dbReference type="EMBL" id="TVX70236.1"/>
    </source>
</evidence>
<evidence type="ECO:0000313" key="1">
    <source>
        <dbReference type="EMBL" id="CKJ33051.1"/>
    </source>
</evidence>
<dbReference type="EMBL" id="CRVC01000048">
    <property type="protein sequence ID" value="COS01018.1"/>
    <property type="molecule type" value="Genomic_DNA"/>
</dbReference>
<evidence type="ECO:0000313" key="5">
    <source>
        <dbReference type="Proteomes" id="UP000045541"/>
    </source>
</evidence>
<gene>
    <name evidence="4" type="ORF">AZJ28_05695</name>
    <name evidence="3" type="ORF">AZK02_09645</name>
    <name evidence="2" type="ORF">ERS021218_02220</name>
    <name evidence="1" type="ORF">ERS096071_02092</name>
</gene>
<evidence type="ECO:0000313" key="2">
    <source>
        <dbReference type="EMBL" id="COS01018.1"/>
    </source>
</evidence>
<evidence type="ECO:0000313" key="7">
    <source>
        <dbReference type="Proteomes" id="UP000315060"/>
    </source>
</evidence>
<accession>A0A064BWX8</accession>
<dbReference type="EMBL" id="VMVH01000100">
    <property type="protein sequence ID" value="TVW25714.1"/>
    <property type="molecule type" value="Genomic_DNA"/>
</dbReference>
<reference evidence="1 5" key="1">
    <citation type="submission" date="2015-03" db="EMBL/GenBank/DDBJ databases">
        <authorList>
            <consortium name="Pathogen Informatics"/>
            <person name="Murphy D."/>
        </authorList>
    </citation>
    <scope>NUCLEOTIDE SEQUENCE [LARGE SCALE GENOMIC DNA]</scope>
    <source>
        <strain evidence="1 5">0310</strain>
    </source>
</reference>
<dbReference type="Proteomes" id="UP000318940">
    <property type="component" value="Unassembled WGS sequence"/>
</dbReference>
<evidence type="ECO:0000313" key="6">
    <source>
        <dbReference type="Proteomes" id="UP000046095"/>
    </source>
</evidence>
<dbReference type="Proteomes" id="UP000315060">
    <property type="component" value="Unassembled WGS sequence"/>
</dbReference>
<dbReference type="EMBL" id="VMYC01000091">
    <property type="protein sequence ID" value="TVX70236.1"/>
    <property type="molecule type" value="Genomic_DNA"/>
</dbReference>
<name>A0A064BWX8_STREE</name>
<protein>
    <submittedName>
        <fullName evidence="4">Uncharacterized protein</fullName>
    </submittedName>
</protein>
<reference evidence="7 8" key="3">
    <citation type="submission" date="2019-07" db="EMBL/GenBank/DDBJ databases">
        <authorList>
            <person name="Mohale T."/>
        </authorList>
    </citation>
    <scope>NUCLEOTIDE SEQUENCE [LARGE SCALE GENOMIC DNA]</scope>
    <source>
        <strain evidence="3 8">NTPn 189</strain>
        <strain evidence="4 7">NTPn 59</strain>
    </source>
</reference>
<proteinExistence type="predicted"/>
<organism evidence="4 7">
    <name type="scientific">Streptococcus pneumoniae</name>
    <dbReference type="NCBI Taxonomy" id="1313"/>
    <lineage>
        <taxon>Bacteria</taxon>
        <taxon>Bacillati</taxon>
        <taxon>Bacillota</taxon>
        <taxon>Bacilli</taxon>
        <taxon>Lactobacillales</taxon>
        <taxon>Streptococcaceae</taxon>
        <taxon>Streptococcus</taxon>
    </lineage>
</organism>
<dbReference type="AlphaFoldDB" id="A0A064BWX8"/>
<dbReference type="PATRIC" id="fig|1313.5270.peg.638"/>